<feature type="domain" description="Restriction endonuclease type IV Mrr" evidence="1">
    <location>
        <begin position="74"/>
        <end position="181"/>
    </location>
</feature>
<proteinExistence type="predicted"/>
<evidence type="ECO:0000313" key="3">
    <source>
        <dbReference type="Proteomes" id="UP001444625"/>
    </source>
</evidence>
<accession>A0ABU9XJ33</accession>
<protein>
    <submittedName>
        <fullName evidence="2">Restriction endonuclease</fullName>
    </submittedName>
</protein>
<reference evidence="2 3" key="1">
    <citation type="submission" date="2024-05" db="EMBL/GenBank/DDBJ databases">
        <authorList>
            <person name="Haq I."/>
            <person name="Ullah Z."/>
            <person name="Ahmad R."/>
            <person name="Li M."/>
            <person name="Tong Y."/>
        </authorList>
    </citation>
    <scope>NUCLEOTIDE SEQUENCE [LARGE SCALE GENOMIC DNA]</scope>
    <source>
        <strain evidence="2 3">16A2E</strain>
    </source>
</reference>
<keyword evidence="2" id="KW-0540">Nuclease</keyword>
<dbReference type="InterPro" id="IPR052906">
    <property type="entry name" value="Type_IV_Methyl-Rstrct_Enzyme"/>
</dbReference>
<dbReference type="PANTHER" id="PTHR30015">
    <property type="entry name" value="MRR RESTRICTION SYSTEM PROTEIN"/>
    <property type="match status" value="1"/>
</dbReference>
<dbReference type="InterPro" id="IPR011335">
    <property type="entry name" value="Restrct_endonuc-II-like"/>
</dbReference>
<dbReference type="InterPro" id="IPR007560">
    <property type="entry name" value="Restrct_endonuc_IV_Mrr"/>
</dbReference>
<evidence type="ECO:0000313" key="2">
    <source>
        <dbReference type="EMBL" id="MEN2767493.1"/>
    </source>
</evidence>
<gene>
    <name evidence="2" type="ORF">ABC228_09855</name>
</gene>
<dbReference type="SUPFAM" id="SSF52980">
    <property type="entry name" value="Restriction endonuclease-like"/>
    <property type="match status" value="1"/>
</dbReference>
<dbReference type="RefSeq" id="WP_345824968.1">
    <property type="nucleotide sequence ID" value="NZ_JBDIML010000003.1"/>
</dbReference>
<keyword evidence="2" id="KW-0255">Endonuclease</keyword>
<keyword evidence="3" id="KW-1185">Reference proteome</keyword>
<organism evidence="2 3">
    <name type="scientific">Ornithinibacillus xuwenensis</name>
    <dbReference type="NCBI Taxonomy" id="3144668"/>
    <lineage>
        <taxon>Bacteria</taxon>
        <taxon>Bacillati</taxon>
        <taxon>Bacillota</taxon>
        <taxon>Bacilli</taxon>
        <taxon>Bacillales</taxon>
        <taxon>Bacillaceae</taxon>
        <taxon>Ornithinibacillus</taxon>
    </lineage>
</organism>
<dbReference type="Gene3D" id="3.40.1350.10">
    <property type="match status" value="1"/>
</dbReference>
<comment type="caution">
    <text evidence="2">The sequence shown here is derived from an EMBL/GenBank/DDBJ whole genome shotgun (WGS) entry which is preliminary data.</text>
</comment>
<dbReference type="PANTHER" id="PTHR30015:SF7">
    <property type="entry name" value="TYPE IV METHYL-DIRECTED RESTRICTION ENZYME ECOKMRR"/>
    <property type="match status" value="1"/>
</dbReference>
<name>A0ABU9XJ33_9BACI</name>
<dbReference type="InterPro" id="IPR011856">
    <property type="entry name" value="tRNA_endonuc-like_dom_sf"/>
</dbReference>
<dbReference type="Proteomes" id="UP001444625">
    <property type="component" value="Unassembled WGS sequence"/>
</dbReference>
<evidence type="ECO:0000259" key="1">
    <source>
        <dbReference type="Pfam" id="PF04471"/>
    </source>
</evidence>
<keyword evidence="2" id="KW-0378">Hydrolase</keyword>
<sequence>MIIIEILIAIYLLGSFIHFQVNKKRNSHKTALLAGHIDASETLKKTLAMGIYLRFREEKESYHPTIKENNTFLKQDPYAFESFVAAIIESAKGGSTWVSPSTGDNGVDFEHTIENEKFLGQVKCYKDNVDYEPIAILHSNMMKEQAKGGYVITTSSFTNDAKKYAKGLDIELIEGVDLVELWIAGLNTVEEEIKQLTPDFVK</sequence>
<dbReference type="Pfam" id="PF04471">
    <property type="entry name" value="Mrr_cat"/>
    <property type="match status" value="1"/>
</dbReference>
<dbReference type="GO" id="GO:0004519">
    <property type="term" value="F:endonuclease activity"/>
    <property type="evidence" value="ECO:0007669"/>
    <property type="project" value="UniProtKB-KW"/>
</dbReference>
<dbReference type="EMBL" id="JBDIML010000003">
    <property type="protein sequence ID" value="MEN2767493.1"/>
    <property type="molecule type" value="Genomic_DNA"/>
</dbReference>